<keyword evidence="2" id="KW-1185">Reference proteome</keyword>
<evidence type="ECO:0000313" key="1">
    <source>
        <dbReference type="EMBL" id="KAI4863608.1"/>
    </source>
</evidence>
<accession>A0ACB9YXE5</accession>
<dbReference type="Proteomes" id="UP001497700">
    <property type="component" value="Unassembled WGS sequence"/>
</dbReference>
<sequence>MDSSRQRLEGVEPIAIVGIGCRMPGQVRSPGDLWKVLMSKTIANAKVPKTRFNIDAFLHPSNERPGSFNVPGGYFLDDDLEGFDPRMFKISPPEALWMDPQQRKLLEVVYEAFENSGTPLEDIAGQRIGCFVGSFTSDYQQMATKEPDFRHIYAATGVDTGMLGSRISYAFDLKGPSLIVNTACSSSLYALDLACKAISAGQCEGAIVGGANLILTVDQHMDTARMGVLSPTDQCHAFDKAADGYGRAEGVGALYIKPLKYAIEHGDPIRAVIRSTATSSNGKCKDGMTHPSVQGQVEVITMAYKLGNITPDLTSYVECHGTGTPVGDPIEVEAIHEAMGAVATRDVLIGSVKPNVGHSEAASSMATLIKAILALENGIIPPTAGITTLNPAIPWDRFNVNVVTEPTSFPTSLPVRRIGVNAFGYGGTNAHAVLEGAQSLLPPGYRCHKSAHSNEGASESPVDVGLSTSRPYLLLFSAHDEPTLKNNMGDYSTCCHGVNLIDLSYTLALRRTTLEQRSFAVVRRETAQSDIMAASRETTMAPGKETEMAFVFTGQGAQWPQMGMALLELFPVVLQTIKRLDRHLSTLAAPPSWNIETIMTQPASESMIYDAEYSQPLCTAVQIALVDLLTHWGVRPSATIGHSSGEIGAAYAAGKISAESAITIAYFRGKVAASLRTDGAMLAVGLGADKADEYIQQLHFQDKVVVAARNSPDSVTLSGDRDAVDQLHDVFVAEKIFCRILKTDGKAYHSHHMREAAQRYEDYLQTESSPIGRCLSNTTMFSTVKTGQMDDLEGGIPNSYWIDNLNSPVLFREGFELMMETMPDVSLIIEIGPHPALAGPIRQICQMKERKMTYLPSLERGKCDADQILNLAGNLWTNQVSLDLHAVTSVEQASKGGTIDTETGTLLVDLPPYHWTYPTSCLAESRLSKEHRNVVEPRHDILGRRLIGTSALQPVWRNILRQKDLPWLSQHVVGGEVIMPAAGYLALAVEAITQMNRLSEEPLEIQTYTVRDVIISSATVVPDDETGTETSFHLQPIDGKLPSQWYQFTASCCSYGAWKETARGKVALNMKSRTFDVKPYPFLDTTKKIDYLDCNNKLRGLGIDLGPAYHHIRTIHTDETSYTTHANMSIAKECGLVQAESRYILHPTVLDSCLQPALLSAYQGRLQDMRRAAIPTHFGEVTMFPPTTKHLESECTLQVRISHLANRAFASSSQLIAYDGSLLVDLCDCRQVFYEVSTTQEKKGSLQRDLYIKHEWKLDANYLNWADAAGALTNQPFTTIVDALMHKDVATRTLCFDNSLIPHLLDSGPSFDIVVATTSAVKETLEVQHPENRRISYTTLDVNNPTICTSTTNYDLIITTQPSHLHIEPLRRIHGLLTVNGRFLLQTSSRDATGLNSLLKEAGFSGIDCLLQDSIVLTTAMEQNETSCDTNGTHPSSNDTIILVYRDKPTPLLSTVSNKLADDGWTIRSEPINALSFTVNQRVVLLVDCEGPFLAQLQEEQLDSLIRLTESASSIIWVTCGGLLSGKHPEFAMTEGAARVIRNEKQSLDLVTLDFDVEDTSADRVATLVSDVAGRQRVLGRNGEVEYYMKDGAAYIGRLVSHREVNREFVPDSGESTTILQHDRPVVRAQFQDRSIVYRHDEERRSRVLDADEVEIHVTGIGLASSNWTDDAIFLNSDITGTVTRVGADVKDVSPGTNVAGLAFDRLATFQRTPCHLVQRIPQGHSMIEAAGMLPAFATAIYALEELARVEPGESVLIVDDMGATGLAAVQLCRISRVNAIVITSSKATEEFLLNNGLVSHENILYRSDRGLSTLVENATAEMGIDVMMCSTTADMAEYSWCLAPLGRVVVVGQSNRWDATALRPSSHGKGFSIFQFSLADVSERRPNAMASAIKRYGQLWKEGLIKPIGLVRTTGPRSISDAIQSIPTDLGSGRCTLSYDQTASFKVLPSPAPLTFKDNVTYLMAGGLGGLGRHVALWMADRGARRLAFLSRSGTDNPAAAETVRCLIERGVDVLDLRANITCREDVVRAIAEINPNFPVRGVVNAAAAIHDSLFQNMTMGKWHTVNDTKVNGALNLHHALGDEPLDFFVMTSSIASTLGSTGQSNYSAANSFLDSLARHRRSHGLAAVSLILPPIFGIGYISEHPEIEKSIKAKGMYGIDKREMLEAFEVAMRPHSSVPAGMDHIIVGIQPRRFGKAIREAGAYMSWKEDRRLNWMEKAVQEQAGRDGANIHSSQNVISTITTASSPNEALELTIDYLRRRLARLLMIDEQSIHTAQKSVANYGLDSMIGAEFRNWIFREFHVDVPFQQLLAGNFTVLELGKLLCYRIRDGIGSTN</sequence>
<evidence type="ECO:0000313" key="2">
    <source>
        <dbReference type="Proteomes" id="UP001497700"/>
    </source>
</evidence>
<protein>
    <submittedName>
        <fullName evidence="1">Polyketide synthase</fullName>
    </submittedName>
</protein>
<organism evidence="1 2">
    <name type="scientific">Hypoxylon rubiginosum</name>
    <dbReference type="NCBI Taxonomy" id="110542"/>
    <lineage>
        <taxon>Eukaryota</taxon>
        <taxon>Fungi</taxon>
        <taxon>Dikarya</taxon>
        <taxon>Ascomycota</taxon>
        <taxon>Pezizomycotina</taxon>
        <taxon>Sordariomycetes</taxon>
        <taxon>Xylariomycetidae</taxon>
        <taxon>Xylariales</taxon>
        <taxon>Hypoxylaceae</taxon>
        <taxon>Hypoxylon</taxon>
    </lineage>
</organism>
<dbReference type="EMBL" id="MU393501">
    <property type="protein sequence ID" value="KAI4863608.1"/>
    <property type="molecule type" value="Genomic_DNA"/>
</dbReference>
<proteinExistence type="predicted"/>
<gene>
    <name evidence="1" type="ORF">F4820DRAFT_426563</name>
</gene>
<name>A0ACB9YXE5_9PEZI</name>
<comment type="caution">
    <text evidence="1">The sequence shown here is derived from an EMBL/GenBank/DDBJ whole genome shotgun (WGS) entry which is preliminary data.</text>
</comment>
<reference evidence="1 2" key="1">
    <citation type="journal article" date="2022" name="New Phytol.">
        <title>Ecological generalism drives hyperdiversity of secondary metabolite gene clusters in xylarialean endophytes.</title>
        <authorList>
            <person name="Franco M.E.E."/>
            <person name="Wisecaver J.H."/>
            <person name="Arnold A.E."/>
            <person name="Ju Y.M."/>
            <person name="Slot J.C."/>
            <person name="Ahrendt S."/>
            <person name="Moore L.P."/>
            <person name="Eastman K.E."/>
            <person name="Scott K."/>
            <person name="Konkel Z."/>
            <person name="Mondo S.J."/>
            <person name="Kuo A."/>
            <person name="Hayes R.D."/>
            <person name="Haridas S."/>
            <person name="Andreopoulos B."/>
            <person name="Riley R."/>
            <person name="LaButti K."/>
            <person name="Pangilinan J."/>
            <person name="Lipzen A."/>
            <person name="Amirebrahimi M."/>
            <person name="Yan J."/>
            <person name="Adam C."/>
            <person name="Keymanesh K."/>
            <person name="Ng V."/>
            <person name="Louie K."/>
            <person name="Northen T."/>
            <person name="Drula E."/>
            <person name="Henrissat B."/>
            <person name="Hsieh H.M."/>
            <person name="Youens-Clark K."/>
            <person name="Lutzoni F."/>
            <person name="Miadlikowska J."/>
            <person name="Eastwood D.C."/>
            <person name="Hamelin R.C."/>
            <person name="Grigoriev I.V."/>
            <person name="U'Ren J.M."/>
        </authorList>
    </citation>
    <scope>NUCLEOTIDE SEQUENCE [LARGE SCALE GENOMIC DNA]</scope>
    <source>
        <strain evidence="1 2">CBS 119005</strain>
    </source>
</reference>